<feature type="compositionally biased region" description="Low complexity" evidence="1">
    <location>
        <begin position="46"/>
        <end position="62"/>
    </location>
</feature>
<proteinExistence type="predicted"/>
<gene>
    <name evidence="2" type="ORF">B0T19DRAFT_426765</name>
</gene>
<evidence type="ECO:0000313" key="2">
    <source>
        <dbReference type="EMBL" id="KAK3323711.1"/>
    </source>
</evidence>
<name>A0AAE0IER4_9PEZI</name>
<reference evidence="2" key="1">
    <citation type="journal article" date="2023" name="Mol. Phylogenet. Evol.">
        <title>Genome-scale phylogeny and comparative genomics of the fungal order Sordariales.</title>
        <authorList>
            <person name="Hensen N."/>
            <person name="Bonometti L."/>
            <person name="Westerberg I."/>
            <person name="Brannstrom I.O."/>
            <person name="Guillou S."/>
            <person name="Cros-Aarteil S."/>
            <person name="Calhoun S."/>
            <person name="Haridas S."/>
            <person name="Kuo A."/>
            <person name="Mondo S."/>
            <person name="Pangilinan J."/>
            <person name="Riley R."/>
            <person name="LaButti K."/>
            <person name="Andreopoulos B."/>
            <person name="Lipzen A."/>
            <person name="Chen C."/>
            <person name="Yan M."/>
            <person name="Daum C."/>
            <person name="Ng V."/>
            <person name="Clum A."/>
            <person name="Steindorff A."/>
            <person name="Ohm R.A."/>
            <person name="Martin F."/>
            <person name="Silar P."/>
            <person name="Natvig D.O."/>
            <person name="Lalanne C."/>
            <person name="Gautier V."/>
            <person name="Ament-Velasquez S.L."/>
            <person name="Kruys A."/>
            <person name="Hutchinson M.I."/>
            <person name="Powell A.J."/>
            <person name="Barry K."/>
            <person name="Miller A.N."/>
            <person name="Grigoriev I.V."/>
            <person name="Debuchy R."/>
            <person name="Gladieux P."/>
            <person name="Hiltunen Thoren M."/>
            <person name="Johannesson H."/>
        </authorList>
    </citation>
    <scope>NUCLEOTIDE SEQUENCE</scope>
    <source>
        <strain evidence="2">SMH4131-1</strain>
    </source>
</reference>
<dbReference type="AlphaFoldDB" id="A0AAE0IER4"/>
<organism evidence="2 3">
    <name type="scientific">Cercophora scortea</name>
    <dbReference type="NCBI Taxonomy" id="314031"/>
    <lineage>
        <taxon>Eukaryota</taxon>
        <taxon>Fungi</taxon>
        <taxon>Dikarya</taxon>
        <taxon>Ascomycota</taxon>
        <taxon>Pezizomycotina</taxon>
        <taxon>Sordariomycetes</taxon>
        <taxon>Sordariomycetidae</taxon>
        <taxon>Sordariales</taxon>
        <taxon>Lasiosphaeriaceae</taxon>
        <taxon>Cercophora</taxon>
    </lineage>
</organism>
<protein>
    <submittedName>
        <fullName evidence="2">Uncharacterized protein</fullName>
    </submittedName>
</protein>
<feature type="region of interest" description="Disordered" evidence="1">
    <location>
        <begin position="43"/>
        <end position="80"/>
    </location>
</feature>
<reference evidence="2" key="2">
    <citation type="submission" date="2023-06" db="EMBL/GenBank/DDBJ databases">
        <authorList>
            <consortium name="Lawrence Berkeley National Laboratory"/>
            <person name="Haridas S."/>
            <person name="Hensen N."/>
            <person name="Bonometti L."/>
            <person name="Westerberg I."/>
            <person name="Brannstrom I.O."/>
            <person name="Guillou S."/>
            <person name="Cros-Aarteil S."/>
            <person name="Calhoun S."/>
            <person name="Kuo A."/>
            <person name="Mondo S."/>
            <person name="Pangilinan J."/>
            <person name="Riley R."/>
            <person name="Labutti K."/>
            <person name="Andreopoulos B."/>
            <person name="Lipzen A."/>
            <person name="Chen C."/>
            <person name="Yanf M."/>
            <person name="Daum C."/>
            <person name="Ng V."/>
            <person name="Clum A."/>
            <person name="Steindorff A."/>
            <person name="Ohm R."/>
            <person name="Martin F."/>
            <person name="Silar P."/>
            <person name="Natvig D."/>
            <person name="Lalanne C."/>
            <person name="Gautier V."/>
            <person name="Ament-Velasquez S.L."/>
            <person name="Kruys A."/>
            <person name="Hutchinson M.I."/>
            <person name="Powell A.J."/>
            <person name="Barry K."/>
            <person name="Miller A.N."/>
            <person name="Grigoriev I.V."/>
            <person name="Debuchy R."/>
            <person name="Gladieux P."/>
            <person name="Thoren M.H."/>
            <person name="Johannesson H."/>
        </authorList>
    </citation>
    <scope>NUCLEOTIDE SEQUENCE</scope>
    <source>
        <strain evidence="2">SMH4131-1</strain>
    </source>
</reference>
<evidence type="ECO:0000313" key="3">
    <source>
        <dbReference type="Proteomes" id="UP001286456"/>
    </source>
</evidence>
<comment type="caution">
    <text evidence="2">The sequence shown here is derived from an EMBL/GenBank/DDBJ whole genome shotgun (WGS) entry which is preliminary data.</text>
</comment>
<sequence length="215" mass="23553">MDTASTASIGRQLLHRTVSGHFTASTAAFPGPLTSRRCMTRHDSIRSTTSSNPLPPSNLLRTKGQQGPVPSENARHSGPSFAGVSRTGEMLMMPAFPPMHQSTRASPRASLRAPGPSCMFLSASFPLSESLCLSAATCMQCTHAAEQKRIVLPQKMRWWGVVCARNKFVSRTNELLGLSYEHETRSTRSLVQFTIGPFVDRRVARRALLGDRERG</sequence>
<accession>A0AAE0IER4</accession>
<evidence type="ECO:0000256" key="1">
    <source>
        <dbReference type="SAM" id="MobiDB-lite"/>
    </source>
</evidence>
<dbReference type="EMBL" id="JAUEPO010000004">
    <property type="protein sequence ID" value="KAK3323711.1"/>
    <property type="molecule type" value="Genomic_DNA"/>
</dbReference>
<dbReference type="Proteomes" id="UP001286456">
    <property type="component" value="Unassembled WGS sequence"/>
</dbReference>
<keyword evidence="3" id="KW-1185">Reference proteome</keyword>